<organism evidence="2 3">
    <name type="scientific">Actinacidiphila acidipaludis</name>
    <dbReference type="NCBI Taxonomy" id="2873382"/>
    <lineage>
        <taxon>Bacteria</taxon>
        <taxon>Bacillati</taxon>
        <taxon>Actinomycetota</taxon>
        <taxon>Actinomycetes</taxon>
        <taxon>Kitasatosporales</taxon>
        <taxon>Streptomycetaceae</taxon>
        <taxon>Actinacidiphila</taxon>
    </lineage>
</organism>
<dbReference type="Proteomes" id="UP000778578">
    <property type="component" value="Unassembled WGS sequence"/>
</dbReference>
<dbReference type="RefSeq" id="WP_222969373.1">
    <property type="nucleotide sequence ID" value="NZ_JAINZZ010000086.1"/>
</dbReference>
<feature type="region of interest" description="Disordered" evidence="1">
    <location>
        <begin position="1"/>
        <end position="55"/>
    </location>
</feature>
<evidence type="ECO:0000313" key="3">
    <source>
        <dbReference type="Proteomes" id="UP000778578"/>
    </source>
</evidence>
<keyword evidence="3" id="KW-1185">Reference proteome</keyword>
<sequence>MISEPELTGGVAWAPAPAPPRDATGRTPAPRHVTGEVPPAGDLVAGSGPDPVPRRRPPRHWVWALGGAVAASAVWSAGVAAWDPARGTPDLRGYHMTAAPCAGHDLKPLFDATPGRAFSADPSDTLWGSALDSTECSAENLGRAHGGTPYAYSAALSIELHKKTDPRPEFDDRHRTALPSVSKVETVPGLGDEAYLMDVEPDTLQLDVLDGGAVISLAFSVHAAPTDVTPHPDGSARPTPQVPGQYRSQLVAAVRNVMADMRALPQPAVRRTP</sequence>
<evidence type="ECO:0000256" key="1">
    <source>
        <dbReference type="SAM" id="MobiDB-lite"/>
    </source>
</evidence>
<feature type="compositionally biased region" description="Low complexity" evidence="1">
    <location>
        <begin position="8"/>
        <end position="31"/>
    </location>
</feature>
<dbReference type="EMBL" id="JAINZZ010000086">
    <property type="protein sequence ID" value="MBY8882781.1"/>
    <property type="molecule type" value="Genomic_DNA"/>
</dbReference>
<evidence type="ECO:0000313" key="2">
    <source>
        <dbReference type="EMBL" id="MBY8882781.1"/>
    </source>
</evidence>
<accession>A0ABS7QJ03</accession>
<reference evidence="2 3" key="1">
    <citation type="submission" date="2021-08" db="EMBL/GenBank/DDBJ databases">
        <title>WGS of actinomycetes from Thailand.</title>
        <authorList>
            <person name="Thawai C."/>
        </authorList>
    </citation>
    <scope>NUCLEOTIDE SEQUENCE [LARGE SCALE GENOMIC DNA]</scope>
    <source>
        <strain evidence="2 3">PLK6-54</strain>
    </source>
</reference>
<gene>
    <name evidence="2" type="ORF">K7862_34865</name>
</gene>
<name>A0ABS7QJ03_9ACTN</name>
<protein>
    <recommendedName>
        <fullName evidence="4">DUF3558 domain-containing protein</fullName>
    </recommendedName>
</protein>
<evidence type="ECO:0008006" key="4">
    <source>
        <dbReference type="Google" id="ProtNLM"/>
    </source>
</evidence>
<proteinExistence type="predicted"/>
<comment type="caution">
    <text evidence="2">The sequence shown here is derived from an EMBL/GenBank/DDBJ whole genome shotgun (WGS) entry which is preliminary data.</text>
</comment>